<proteinExistence type="predicted"/>
<evidence type="ECO:0000313" key="2">
    <source>
        <dbReference type="Proteomes" id="UP001320706"/>
    </source>
</evidence>
<dbReference type="Proteomes" id="UP001320706">
    <property type="component" value="Unassembled WGS sequence"/>
</dbReference>
<accession>A0ACC3SPQ8</accession>
<sequence length="134" mass="14309">MEMGASHAGPLRDSGSEVYRSATGSRLDLRRPARSTLRPVNVCVVWRAVAACRWLAARGSWLVARGDAGAADRPRPVSRWLPAIGFANTGGWAAPTSQCPPPAVSNQSGCMNSQSLSLHTCCDLDMLFPPFSAR</sequence>
<evidence type="ECO:0000313" key="1">
    <source>
        <dbReference type="EMBL" id="KAK8221983.1"/>
    </source>
</evidence>
<keyword evidence="2" id="KW-1185">Reference proteome</keyword>
<dbReference type="EMBL" id="JAMKPW020000001">
    <property type="protein sequence ID" value="KAK8221983.1"/>
    <property type="molecule type" value="Genomic_DNA"/>
</dbReference>
<protein>
    <submittedName>
        <fullName evidence="1">Uncharacterized protein</fullName>
    </submittedName>
</protein>
<comment type="caution">
    <text evidence="1">The sequence shown here is derived from an EMBL/GenBank/DDBJ whole genome shotgun (WGS) entry which is preliminary data.</text>
</comment>
<reference evidence="1" key="1">
    <citation type="submission" date="2024-02" db="EMBL/GenBank/DDBJ databases">
        <title>Metagenome Assembled Genome of Zalaria obscura JY119.</title>
        <authorList>
            <person name="Vighnesh L."/>
            <person name="Jagadeeshwari U."/>
            <person name="Venkata Ramana C."/>
            <person name="Sasikala C."/>
        </authorList>
    </citation>
    <scope>NUCLEOTIDE SEQUENCE</scope>
    <source>
        <strain evidence="1">JY119</strain>
    </source>
</reference>
<organism evidence="1 2">
    <name type="scientific">Zalaria obscura</name>
    <dbReference type="NCBI Taxonomy" id="2024903"/>
    <lineage>
        <taxon>Eukaryota</taxon>
        <taxon>Fungi</taxon>
        <taxon>Dikarya</taxon>
        <taxon>Ascomycota</taxon>
        <taxon>Pezizomycotina</taxon>
        <taxon>Dothideomycetes</taxon>
        <taxon>Dothideomycetidae</taxon>
        <taxon>Dothideales</taxon>
        <taxon>Zalariaceae</taxon>
        <taxon>Zalaria</taxon>
    </lineage>
</organism>
<name>A0ACC3SPQ8_9PEZI</name>
<gene>
    <name evidence="1" type="ORF">M8818_000150</name>
</gene>